<protein>
    <submittedName>
        <fullName evidence="2">Uncharacterized protein</fullName>
    </submittedName>
</protein>
<keyword evidence="1" id="KW-1133">Transmembrane helix</keyword>
<reference evidence="2 3" key="1">
    <citation type="submission" date="2024-10" db="EMBL/GenBank/DDBJ databases">
        <title>The Natural Products Discovery Center: Release of the First 8490 Sequenced Strains for Exploring Actinobacteria Biosynthetic Diversity.</title>
        <authorList>
            <person name="Kalkreuter E."/>
            <person name="Kautsar S.A."/>
            <person name="Yang D."/>
            <person name="Bader C.D."/>
            <person name="Teijaro C.N."/>
            <person name="Fluegel L."/>
            <person name="Davis C.M."/>
            <person name="Simpson J.R."/>
            <person name="Lauterbach L."/>
            <person name="Steele A.D."/>
            <person name="Gui C."/>
            <person name="Meng S."/>
            <person name="Li G."/>
            <person name="Viehrig K."/>
            <person name="Ye F."/>
            <person name="Su P."/>
            <person name="Kiefer A.F."/>
            <person name="Nichols A."/>
            <person name="Cepeda A.J."/>
            <person name="Yan W."/>
            <person name="Fan B."/>
            <person name="Jiang Y."/>
            <person name="Adhikari A."/>
            <person name="Zheng C.-J."/>
            <person name="Schuster L."/>
            <person name="Cowan T.M."/>
            <person name="Smanski M.J."/>
            <person name="Chevrette M.G."/>
            <person name="De Carvalho L.P.S."/>
            <person name="Shen B."/>
        </authorList>
    </citation>
    <scope>NUCLEOTIDE SEQUENCE [LARGE SCALE GENOMIC DNA]</scope>
    <source>
        <strain evidence="2 3">NPDC000087</strain>
    </source>
</reference>
<gene>
    <name evidence="2" type="ORF">ACFY35_05285</name>
</gene>
<evidence type="ECO:0000313" key="3">
    <source>
        <dbReference type="Proteomes" id="UP001602245"/>
    </source>
</evidence>
<dbReference type="EMBL" id="JBIAZU010000001">
    <property type="protein sequence ID" value="MFF5288829.1"/>
    <property type="molecule type" value="Genomic_DNA"/>
</dbReference>
<feature type="transmembrane region" description="Helical" evidence="1">
    <location>
        <begin position="33"/>
        <end position="51"/>
    </location>
</feature>
<dbReference type="RefSeq" id="WP_020509177.1">
    <property type="nucleotide sequence ID" value="NZ_JBIAZU010000001.1"/>
</dbReference>
<evidence type="ECO:0000313" key="2">
    <source>
        <dbReference type="EMBL" id="MFF5288829.1"/>
    </source>
</evidence>
<keyword evidence="1" id="KW-0472">Membrane</keyword>
<feature type="transmembrane region" description="Helical" evidence="1">
    <location>
        <begin position="6"/>
        <end position="26"/>
    </location>
</feature>
<name>A0ABW6W699_9ACTN</name>
<dbReference type="Proteomes" id="UP001602245">
    <property type="component" value="Unassembled WGS sequence"/>
</dbReference>
<comment type="caution">
    <text evidence="2">The sequence shown here is derived from an EMBL/GenBank/DDBJ whole genome shotgun (WGS) entry which is preliminary data.</text>
</comment>
<organism evidence="2 3">
    <name type="scientific">Paractinoplanes globisporus</name>
    <dbReference type="NCBI Taxonomy" id="113565"/>
    <lineage>
        <taxon>Bacteria</taxon>
        <taxon>Bacillati</taxon>
        <taxon>Actinomycetota</taxon>
        <taxon>Actinomycetes</taxon>
        <taxon>Micromonosporales</taxon>
        <taxon>Micromonosporaceae</taxon>
        <taxon>Paractinoplanes</taxon>
    </lineage>
</organism>
<proteinExistence type="predicted"/>
<keyword evidence="1" id="KW-0812">Transmembrane</keyword>
<evidence type="ECO:0000256" key="1">
    <source>
        <dbReference type="SAM" id="Phobius"/>
    </source>
</evidence>
<accession>A0ABW6W699</accession>
<keyword evidence="3" id="KW-1185">Reference proteome</keyword>
<sequence length="91" mass="9765">MNDAHIAVLGIGAVALVLQLFVIARCRRTTHRAAATATASLAILLCAALLATGHQPPRMRAARHEAFDSALLRDRPAAVSYETPHILMNIE</sequence>